<protein>
    <submittedName>
        <fullName evidence="1">Uncharacterized protein</fullName>
    </submittedName>
</protein>
<dbReference type="Proteomes" id="UP000253845">
    <property type="component" value="Unassembled WGS sequence"/>
</dbReference>
<proteinExistence type="predicted"/>
<name>A0A370BWT3_ASPNG</name>
<dbReference type="VEuPathDB" id="FungiDB:M747DRAFT_297822"/>
<sequence>MGETRPNGEPPIAGPFHQSQKGDCTVFVEHQNGPIELKCVLLVSRPGNAALEA</sequence>
<organism evidence="1 2">
    <name type="scientific">Aspergillus niger ATCC 13496</name>
    <dbReference type="NCBI Taxonomy" id="1353008"/>
    <lineage>
        <taxon>Eukaryota</taxon>
        <taxon>Fungi</taxon>
        <taxon>Dikarya</taxon>
        <taxon>Ascomycota</taxon>
        <taxon>Pezizomycotina</taxon>
        <taxon>Eurotiomycetes</taxon>
        <taxon>Eurotiomycetidae</taxon>
        <taxon>Eurotiales</taxon>
        <taxon>Aspergillaceae</taxon>
        <taxon>Aspergillus</taxon>
        <taxon>Aspergillus subgen. Circumdati</taxon>
    </lineage>
</organism>
<evidence type="ECO:0000313" key="2">
    <source>
        <dbReference type="Proteomes" id="UP000253845"/>
    </source>
</evidence>
<gene>
    <name evidence="1" type="ORF">M747DRAFT_297822</name>
</gene>
<reference evidence="1 2" key="1">
    <citation type="submission" date="2018-07" db="EMBL/GenBank/DDBJ databases">
        <title>Section-level genome sequencing of Aspergillus section Nigri to investigate inter- and intra-species variation.</title>
        <authorList>
            <consortium name="DOE Joint Genome Institute"/>
            <person name="Vesth T.C."/>
            <person name="Nybo J.L."/>
            <person name="Theobald S."/>
            <person name="Frisvad J.C."/>
            <person name="Larsen T.O."/>
            <person name="Nielsen K.F."/>
            <person name="Hoof J.B."/>
            <person name="Brandl J."/>
            <person name="Salamov A."/>
            <person name="Riley R."/>
            <person name="Gladden J.M."/>
            <person name="Phatale P."/>
            <person name="Nielsen M.T."/>
            <person name="Lyhne E.K."/>
            <person name="Kogle M.E."/>
            <person name="Strasser K."/>
            <person name="McDonnell E."/>
            <person name="Barry K."/>
            <person name="Clum A."/>
            <person name="Chen C."/>
            <person name="Nolan M."/>
            <person name="Sandor L."/>
            <person name="Kuo A."/>
            <person name="Lipzen A."/>
            <person name="Hainaut M."/>
            <person name="Drula E."/>
            <person name="Tsang A."/>
            <person name="Magnuson J.K."/>
            <person name="Henrissat B."/>
            <person name="Wiebenga A."/>
            <person name="Simmons B.A."/>
            <person name="Makela M.R."/>
            <person name="De vries R.P."/>
            <person name="Grigoriev I.V."/>
            <person name="Mortensen U.H."/>
            <person name="Baker S.E."/>
            <person name="Andersen M.R."/>
        </authorList>
    </citation>
    <scope>NUCLEOTIDE SEQUENCE [LARGE SCALE GENOMIC DNA]</scope>
    <source>
        <strain evidence="1 2">ATCC 13496</strain>
    </source>
</reference>
<evidence type="ECO:0000313" key="1">
    <source>
        <dbReference type="EMBL" id="RDH17581.1"/>
    </source>
</evidence>
<dbReference type="AlphaFoldDB" id="A0A370BWT3"/>
<dbReference type="EMBL" id="KZ851929">
    <property type="protein sequence ID" value="RDH17581.1"/>
    <property type="molecule type" value="Genomic_DNA"/>
</dbReference>
<accession>A0A370BWT3</accession>